<feature type="compositionally biased region" description="Low complexity" evidence="7">
    <location>
        <begin position="221"/>
        <end position="236"/>
    </location>
</feature>
<evidence type="ECO:0000256" key="5">
    <source>
        <dbReference type="ARBA" id="ARBA00023098"/>
    </source>
</evidence>
<evidence type="ECO:0000256" key="6">
    <source>
        <dbReference type="ARBA" id="ARBA00023136"/>
    </source>
</evidence>
<evidence type="ECO:0000256" key="3">
    <source>
        <dbReference type="ARBA" id="ARBA00022824"/>
    </source>
</evidence>
<dbReference type="EMBL" id="ML120462">
    <property type="protein sequence ID" value="RPA93030.1"/>
    <property type="molecule type" value="Genomic_DNA"/>
</dbReference>
<comment type="subcellular location">
    <subcellularLocation>
        <location evidence="1">Endoplasmic reticulum membrane</location>
        <topology evidence="1">Multi-pass membrane protein</topology>
    </subcellularLocation>
</comment>
<sequence length="247" mass="26445">MAEITIYSTPPPTSSSSPGTVIATGRRGGLIPWRSPLTRTARTFLHLPLLLLLSNAKEEEAVRVVLLENVVFDESARHAVVTIESRSRLDVYEAQVEFHAKLAGVRWVMYRWRVLCFFLGSGLFFVVEVVAMALVWWVVWGWFAVGRGSDGGRYVGDEEEEGAEGVDADGADDLGFATPESLEADGEDEEDDGVLLKNDVGDSGIGSLSESLGTTAREKPASYSGTGASASASASGSGSGRRRTKLG</sequence>
<keyword evidence="5" id="KW-0443">Lipid metabolism</keyword>
<dbReference type="PANTHER" id="PTHR21212">
    <property type="entry name" value="BERNARDINELLI-SEIP CONGENITAL LIPODYSTROPHY 2 HOMOLOG BSCL2 PROTEIN"/>
    <property type="match status" value="1"/>
</dbReference>
<evidence type="ECO:0000313" key="10">
    <source>
        <dbReference type="Proteomes" id="UP000276215"/>
    </source>
</evidence>
<dbReference type="Pfam" id="PF06775">
    <property type="entry name" value="Seipin"/>
    <property type="match status" value="1"/>
</dbReference>
<dbReference type="GO" id="GO:0140042">
    <property type="term" value="P:lipid droplet formation"/>
    <property type="evidence" value="ECO:0007669"/>
    <property type="project" value="UniProtKB-ARBA"/>
</dbReference>
<keyword evidence="2 8" id="KW-0812">Transmembrane</keyword>
<dbReference type="STRING" id="1336337.A0A3N4J998"/>
<dbReference type="CDD" id="cd23995">
    <property type="entry name" value="Seipin_BSCL2_like"/>
    <property type="match status" value="1"/>
</dbReference>
<keyword evidence="10" id="KW-1185">Reference proteome</keyword>
<dbReference type="PANTHER" id="PTHR21212:SF0">
    <property type="entry name" value="SEIPIN"/>
    <property type="match status" value="1"/>
</dbReference>
<reference evidence="9 10" key="1">
    <citation type="journal article" date="2018" name="Nat. Ecol. Evol.">
        <title>Pezizomycetes genomes reveal the molecular basis of ectomycorrhizal truffle lifestyle.</title>
        <authorList>
            <person name="Murat C."/>
            <person name="Payen T."/>
            <person name="Noel B."/>
            <person name="Kuo A."/>
            <person name="Morin E."/>
            <person name="Chen J."/>
            <person name="Kohler A."/>
            <person name="Krizsan K."/>
            <person name="Balestrini R."/>
            <person name="Da Silva C."/>
            <person name="Montanini B."/>
            <person name="Hainaut M."/>
            <person name="Levati E."/>
            <person name="Barry K.W."/>
            <person name="Belfiori B."/>
            <person name="Cichocki N."/>
            <person name="Clum A."/>
            <person name="Dockter R.B."/>
            <person name="Fauchery L."/>
            <person name="Guy J."/>
            <person name="Iotti M."/>
            <person name="Le Tacon F."/>
            <person name="Lindquist E.A."/>
            <person name="Lipzen A."/>
            <person name="Malagnac F."/>
            <person name="Mello A."/>
            <person name="Molinier V."/>
            <person name="Miyauchi S."/>
            <person name="Poulain J."/>
            <person name="Riccioni C."/>
            <person name="Rubini A."/>
            <person name="Sitrit Y."/>
            <person name="Splivallo R."/>
            <person name="Traeger S."/>
            <person name="Wang M."/>
            <person name="Zifcakova L."/>
            <person name="Wipf D."/>
            <person name="Zambonelli A."/>
            <person name="Paolocci F."/>
            <person name="Nowrousian M."/>
            <person name="Ottonello S."/>
            <person name="Baldrian P."/>
            <person name="Spatafora J.W."/>
            <person name="Henrissat B."/>
            <person name="Nagy L.G."/>
            <person name="Aury J.M."/>
            <person name="Wincker P."/>
            <person name="Grigoriev I.V."/>
            <person name="Bonfante P."/>
            <person name="Martin F.M."/>
        </authorList>
    </citation>
    <scope>NUCLEOTIDE SEQUENCE [LARGE SCALE GENOMIC DNA]</scope>
    <source>
        <strain evidence="9 10">120613-1</strain>
    </source>
</reference>
<gene>
    <name evidence="9" type="ORF">L873DRAFT_1749455</name>
</gene>
<dbReference type="Proteomes" id="UP000276215">
    <property type="component" value="Unassembled WGS sequence"/>
</dbReference>
<dbReference type="OrthoDB" id="5406767at2759"/>
<evidence type="ECO:0008006" key="11">
    <source>
        <dbReference type="Google" id="ProtNLM"/>
    </source>
</evidence>
<evidence type="ECO:0000256" key="4">
    <source>
        <dbReference type="ARBA" id="ARBA00022989"/>
    </source>
</evidence>
<evidence type="ECO:0000256" key="7">
    <source>
        <dbReference type="SAM" id="MobiDB-lite"/>
    </source>
</evidence>
<dbReference type="GO" id="GO:0005789">
    <property type="term" value="C:endoplasmic reticulum membrane"/>
    <property type="evidence" value="ECO:0007669"/>
    <property type="project" value="UniProtKB-SubCell"/>
</dbReference>
<feature type="region of interest" description="Disordered" evidence="7">
    <location>
        <begin position="155"/>
        <end position="247"/>
    </location>
</feature>
<dbReference type="GO" id="GO:0006629">
    <property type="term" value="P:lipid metabolic process"/>
    <property type="evidence" value="ECO:0007669"/>
    <property type="project" value="UniProtKB-KW"/>
</dbReference>
<keyword evidence="4 8" id="KW-1133">Transmembrane helix</keyword>
<dbReference type="InterPro" id="IPR009617">
    <property type="entry name" value="Seipin"/>
</dbReference>
<feature type="compositionally biased region" description="Acidic residues" evidence="7">
    <location>
        <begin position="182"/>
        <end position="193"/>
    </location>
</feature>
<accession>A0A3N4J998</accession>
<feature type="region of interest" description="Disordered" evidence="7">
    <location>
        <begin position="1"/>
        <end position="20"/>
    </location>
</feature>
<name>A0A3N4J998_9PEZI</name>
<keyword evidence="6 8" id="KW-0472">Membrane</keyword>
<dbReference type="AlphaFoldDB" id="A0A3N4J998"/>
<evidence type="ECO:0000313" key="9">
    <source>
        <dbReference type="EMBL" id="RPA93030.1"/>
    </source>
</evidence>
<keyword evidence="3" id="KW-0256">Endoplasmic reticulum</keyword>
<evidence type="ECO:0000256" key="1">
    <source>
        <dbReference type="ARBA" id="ARBA00004477"/>
    </source>
</evidence>
<proteinExistence type="predicted"/>
<feature type="transmembrane region" description="Helical" evidence="8">
    <location>
        <begin position="114"/>
        <end position="143"/>
    </location>
</feature>
<protein>
    <recommendedName>
        <fullName evidence="11">Seipin</fullName>
    </recommendedName>
</protein>
<evidence type="ECO:0000256" key="8">
    <source>
        <dbReference type="SAM" id="Phobius"/>
    </source>
</evidence>
<organism evidence="9 10">
    <name type="scientific">Choiromyces venosus 120613-1</name>
    <dbReference type="NCBI Taxonomy" id="1336337"/>
    <lineage>
        <taxon>Eukaryota</taxon>
        <taxon>Fungi</taxon>
        <taxon>Dikarya</taxon>
        <taxon>Ascomycota</taxon>
        <taxon>Pezizomycotina</taxon>
        <taxon>Pezizomycetes</taxon>
        <taxon>Pezizales</taxon>
        <taxon>Tuberaceae</taxon>
        <taxon>Choiromyces</taxon>
    </lineage>
</organism>
<feature type="compositionally biased region" description="Acidic residues" evidence="7">
    <location>
        <begin position="157"/>
        <end position="172"/>
    </location>
</feature>
<evidence type="ECO:0000256" key="2">
    <source>
        <dbReference type="ARBA" id="ARBA00022692"/>
    </source>
</evidence>